<dbReference type="InterPro" id="IPR008900">
    <property type="entry name" value="Zot_N"/>
</dbReference>
<keyword evidence="2" id="KW-1133">Transmembrane helix</keyword>
<feature type="transmembrane region" description="Helical" evidence="2">
    <location>
        <begin position="179"/>
        <end position="199"/>
    </location>
</feature>
<sequence>MIKVFTGANGAGKTLRMIWYMLQLRKSEPDRPMFYHGIHGLTIPGIEHLDDPKKWMDCPNGSVIFLDEAQAVFRAQQGAAVPKHLTELEEHRHRGIDFYMTTQHPGFLHTHIRKLNPTHEHLVSLTNNSARIFSYNEINQNPETKRSGADFKVWVYPKEIFSCYESATMHTKRIQFPPWLKKAIIFIAIAAILFGYVFYGVSKDVKHGQDAPSAAVYAPGARPKPLTAEEYVHQFVPRLASKPWSAPAWDGRSPSSSPEIYCIELQDDDALRCSCVTEQGTDYDLPPRQCHRIALHGNYNPYRDPPSEQDSPSRSRDQSPDRSSDFSSVQSSPAGIPAPPRGWGANEIHDAYQPPEYGHWNAENAFGSSTAK</sequence>
<feature type="region of interest" description="Disordered" evidence="1">
    <location>
        <begin position="296"/>
        <end position="372"/>
    </location>
</feature>
<organism evidence="4 5">
    <name type="scientific">Oleiagrimonas soli</name>
    <dbReference type="NCBI Taxonomy" id="1543381"/>
    <lineage>
        <taxon>Bacteria</taxon>
        <taxon>Pseudomonadati</taxon>
        <taxon>Pseudomonadota</taxon>
        <taxon>Gammaproteobacteria</taxon>
        <taxon>Lysobacterales</taxon>
        <taxon>Rhodanobacteraceae</taxon>
        <taxon>Oleiagrimonas</taxon>
    </lineage>
</organism>
<feature type="domain" description="Zona occludens toxin N-terminal" evidence="3">
    <location>
        <begin position="50"/>
        <end position="170"/>
    </location>
</feature>
<proteinExistence type="predicted"/>
<evidence type="ECO:0000313" key="4">
    <source>
        <dbReference type="EMBL" id="MBB6183287.1"/>
    </source>
</evidence>
<dbReference type="SUPFAM" id="SSF52540">
    <property type="entry name" value="P-loop containing nucleoside triphosphate hydrolases"/>
    <property type="match status" value="1"/>
</dbReference>
<dbReference type="OrthoDB" id="8809170at2"/>
<evidence type="ECO:0000259" key="3">
    <source>
        <dbReference type="Pfam" id="PF05707"/>
    </source>
</evidence>
<evidence type="ECO:0000256" key="1">
    <source>
        <dbReference type="SAM" id="MobiDB-lite"/>
    </source>
</evidence>
<gene>
    <name evidence="4" type="ORF">HNQ86_000632</name>
</gene>
<evidence type="ECO:0000256" key="2">
    <source>
        <dbReference type="SAM" id="Phobius"/>
    </source>
</evidence>
<dbReference type="AlphaFoldDB" id="A0A841KH16"/>
<reference evidence="4 5" key="1">
    <citation type="submission" date="2020-08" db="EMBL/GenBank/DDBJ databases">
        <title>Genomic Encyclopedia of Type Strains, Phase IV (KMG-IV): sequencing the most valuable type-strain genomes for metagenomic binning, comparative biology and taxonomic classification.</title>
        <authorList>
            <person name="Goeker M."/>
        </authorList>
    </citation>
    <scope>NUCLEOTIDE SEQUENCE [LARGE SCALE GENOMIC DNA]</scope>
    <source>
        <strain evidence="4 5">DSM 107085</strain>
    </source>
</reference>
<protein>
    <recommendedName>
        <fullName evidence="3">Zona occludens toxin N-terminal domain-containing protein</fullName>
    </recommendedName>
</protein>
<dbReference type="EMBL" id="JACHET010000001">
    <property type="protein sequence ID" value="MBB6183287.1"/>
    <property type="molecule type" value="Genomic_DNA"/>
</dbReference>
<dbReference type="Pfam" id="PF05707">
    <property type="entry name" value="Zot"/>
    <property type="match status" value="1"/>
</dbReference>
<dbReference type="Gene3D" id="3.40.50.300">
    <property type="entry name" value="P-loop containing nucleotide triphosphate hydrolases"/>
    <property type="match status" value="1"/>
</dbReference>
<keyword evidence="2" id="KW-0472">Membrane</keyword>
<comment type="caution">
    <text evidence="4">The sequence shown here is derived from an EMBL/GenBank/DDBJ whole genome shotgun (WGS) entry which is preliminary data.</text>
</comment>
<dbReference type="Proteomes" id="UP000560000">
    <property type="component" value="Unassembled WGS sequence"/>
</dbReference>
<accession>A0A841KH16</accession>
<feature type="compositionally biased region" description="Basic and acidic residues" evidence="1">
    <location>
        <begin position="311"/>
        <end position="324"/>
    </location>
</feature>
<keyword evidence="2" id="KW-0812">Transmembrane</keyword>
<dbReference type="RefSeq" id="WP_081945144.1">
    <property type="nucleotide sequence ID" value="NZ_JACHET010000001.1"/>
</dbReference>
<name>A0A841KH16_9GAMM</name>
<dbReference type="InterPro" id="IPR027417">
    <property type="entry name" value="P-loop_NTPase"/>
</dbReference>
<evidence type="ECO:0000313" key="5">
    <source>
        <dbReference type="Proteomes" id="UP000560000"/>
    </source>
</evidence>